<dbReference type="PROSITE" id="PS50238">
    <property type="entry name" value="RHOGAP"/>
    <property type="match status" value="1"/>
</dbReference>
<feature type="compositionally biased region" description="Polar residues" evidence="1">
    <location>
        <begin position="877"/>
        <end position="888"/>
    </location>
</feature>
<feature type="compositionally biased region" description="Acidic residues" evidence="1">
    <location>
        <begin position="639"/>
        <end position="649"/>
    </location>
</feature>
<feature type="compositionally biased region" description="Polar residues" evidence="1">
    <location>
        <begin position="53"/>
        <end position="66"/>
    </location>
</feature>
<feature type="compositionally biased region" description="Polar residues" evidence="1">
    <location>
        <begin position="526"/>
        <end position="545"/>
    </location>
</feature>
<feature type="compositionally biased region" description="Polar residues" evidence="1">
    <location>
        <begin position="943"/>
        <end position="961"/>
    </location>
</feature>
<dbReference type="EMBL" id="OB661960">
    <property type="protein sequence ID" value="CAD7229254.1"/>
    <property type="molecule type" value="Genomic_DNA"/>
</dbReference>
<feature type="region of interest" description="Disordered" evidence="1">
    <location>
        <begin position="1"/>
        <end position="20"/>
    </location>
</feature>
<organism evidence="2">
    <name type="scientific">Cyprideis torosa</name>
    <dbReference type="NCBI Taxonomy" id="163714"/>
    <lineage>
        <taxon>Eukaryota</taxon>
        <taxon>Metazoa</taxon>
        <taxon>Ecdysozoa</taxon>
        <taxon>Arthropoda</taxon>
        <taxon>Crustacea</taxon>
        <taxon>Oligostraca</taxon>
        <taxon>Ostracoda</taxon>
        <taxon>Podocopa</taxon>
        <taxon>Podocopida</taxon>
        <taxon>Cytherocopina</taxon>
        <taxon>Cytheroidea</taxon>
        <taxon>Cytherideidae</taxon>
        <taxon>Cyprideis</taxon>
    </lineage>
</organism>
<feature type="compositionally biased region" description="Low complexity" evidence="1">
    <location>
        <begin position="446"/>
        <end position="474"/>
    </location>
</feature>
<gene>
    <name evidence="2" type="ORF">CTOB1V02_LOCUS7127</name>
</gene>
<accession>A0A7R8ZMB2</accession>
<feature type="region of interest" description="Disordered" evidence="1">
    <location>
        <begin position="326"/>
        <end position="431"/>
    </location>
</feature>
<dbReference type="InterPro" id="IPR000198">
    <property type="entry name" value="RhoGAP_dom"/>
</dbReference>
<evidence type="ECO:0000313" key="2">
    <source>
        <dbReference type="EMBL" id="CAD7229254.1"/>
    </source>
</evidence>
<feature type="region of interest" description="Disordered" evidence="1">
    <location>
        <begin position="443"/>
        <end position="497"/>
    </location>
</feature>
<dbReference type="InterPro" id="IPR008936">
    <property type="entry name" value="Rho_GTPase_activation_prot"/>
</dbReference>
<dbReference type="SUPFAM" id="SSF48350">
    <property type="entry name" value="GTPase activation domain, GAP"/>
    <property type="match status" value="1"/>
</dbReference>
<feature type="region of interest" description="Disordered" evidence="1">
    <location>
        <begin position="794"/>
        <end position="827"/>
    </location>
</feature>
<feature type="region of interest" description="Disordered" evidence="1">
    <location>
        <begin position="526"/>
        <end position="589"/>
    </location>
</feature>
<dbReference type="GO" id="GO:0005096">
    <property type="term" value="F:GTPase activator activity"/>
    <property type="evidence" value="ECO:0007669"/>
    <property type="project" value="TreeGrafter"/>
</dbReference>
<dbReference type="PANTHER" id="PTHR23179:SF3">
    <property type="entry name" value="RHO GTPASE-ACTIVATING PROTEIN 20"/>
    <property type="match status" value="1"/>
</dbReference>
<dbReference type="Gene3D" id="1.10.555.10">
    <property type="entry name" value="Rho GTPase activation protein"/>
    <property type="match status" value="1"/>
</dbReference>
<feature type="compositionally biased region" description="Polar residues" evidence="1">
    <location>
        <begin position="421"/>
        <end position="430"/>
    </location>
</feature>
<feature type="compositionally biased region" description="Basic and acidic residues" evidence="1">
    <location>
        <begin position="350"/>
        <end position="364"/>
    </location>
</feature>
<proteinExistence type="predicted"/>
<reference evidence="2" key="1">
    <citation type="submission" date="2020-11" db="EMBL/GenBank/DDBJ databases">
        <authorList>
            <person name="Tran Van P."/>
        </authorList>
    </citation>
    <scope>NUCLEOTIDE SEQUENCE</scope>
</reference>
<dbReference type="OrthoDB" id="27389at2759"/>
<protein>
    <submittedName>
        <fullName evidence="2">Uncharacterized protein</fullName>
    </submittedName>
</protein>
<feature type="compositionally biased region" description="Polar residues" evidence="1">
    <location>
        <begin position="703"/>
        <end position="736"/>
    </location>
</feature>
<evidence type="ECO:0000256" key="1">
    <source>
        <dbReference type="SAM" id="MobiDB-lite"/>
    </source>
</evidence>
<sequence>HEYPFAIERVGRQDIPDDSNQRCHYFLRNRHSRGDLPDAFSPKSPSPNFSSKQTGSSSGIQKFSTSKSPLRLHKMIMKSLTKLDVDSLDSPLPPPVPPPQAFLFGRDLCDVCGPSGQLPQPVMCMLQQLFHKGPFTPGIFRKSANAKQVRELKERLDSERNVPLDDVPILTGRFGLFLEISATCLAVVFKDFLRSLPDCVLSSDLYAEWIRIAEAGETDDSIQWIRRLLSTLPPSNFSLLQHLMCVLSTVASHSQVNLMSAPNLAVCVSPSLLWSRPHADGSPASAAATAEGSKLIPAIIGIMIQRCSDIFGPESLRLFGDLSENSPSLKDSGAEESDSFHSNLSGRGHRRDDSSVDSLERESLQEDPQAVAASSSSSSLRRQKLSLTNLSRDSGLTMSDTQLYAPDDEETSSSEDAMTPGKSSSPTGNRSAVYRIVRQGALASNSTSRLSHTSGTSSSGAGSAASTSSGSSISQGMEQPRYSKVGVTGSARKSATSHVVRKYATGIKQCNNIDFPHRLSTIRRSASEESLIQHRSPSRSMGDSSHSLHHRLRGEETALIRPTSAHSKRPTASHGKGPAPRPPVSSADSPRIAPVHRIVLSTSPLPLSLACSNLTRSRSAHHLNASHPLSVGGVFEVDGASDEEEEEEITPQVSRSNSRLKETAAMTLPRNNMAAPRPSATNGNHEIYAIAPSNPGQVAPADNSKNINRTGSTSTVKSTDSGSTLTNGSQRSTTHPPSYEETITRHHSSTGAVTSRNPNRRRASEKSRSPPDVLGHQQVPDLVTATCAITRDDVDSDECSTQDDAVPPPLPPKTRIRNNIRTVSSSRRESDDYVTAVTASAMAKRSLVDEKREKFVTSVRIASPDTGNELRKRSKPPVSTSRTPNHPSTEPWRWESEEVRREITWSVPQLRALFGERTNNYQYPPPYRYPPALSQRKFHSHQLPVSQATTEDTSSGEESYV</sequence>
<feature type="non-terminal residue" evidence="2">
    <location>
        <position position="961"/>
    </location>
</feature>
<feature type="region of interest" description="Disordered" evidence="1">
    <location>
        <begin position="866"/>
        <end position="895"/>
    </location>
</feature>
<feature type="region of interest" description="Disordered" evidence="1">
    <location>
        <begin position="639"/>
        <end position="780"/>
    </location>
</feature>
<dbReference type="GO" id="GO:0007165">
    <property type="term" value="P:signal transduction"/>
    <property type="evidence" value="ECO:0007669"/>
    <property type="project" value="InterPro"/>
</dbReference>
<feature type="compositionally biased region" description="Low complexity" evidence="1">
    <location>
        <begin position="40"/>
        <end position="52"/>
    </location>
</feature>
<feature type="region of interest" description="Disordered" evidence="1">
    <location>
        <begin position="918"/>
        <end position="961"/>
    </location>
</feature>
<feature type="non-terminal residue" evidence="2">
    <location>
        <position position="1"/>
    </location>
</feature>
<name>A0A7R8ZMB2_9CRUS</name>
<dbReference type="PANTHER" id="PTHR23179">
    <property type="entry name" value="T-CELL ACTIVATION RHO GTPASE ACTIVATING PROTEIN-RELATED"/>
    <property type="match status" value="1"/>
</dbReference>
<feature type="region of interest" description="Disordered" evidence="1">
    <location>
        <begin position="34"/>
        <end position="66"/>
    </location>
</feature>
<dbReference type="Pfam" id="PF00620">
    <property type="entry name" value="RhoGAP"/>
    <property type="match status" value="1"/>
</dbReference>
<dbReference type="SMART" id="SM00324">
    <property type="entry name" value="RhoGAP"/>
    <property type="match status" value="1"/>
</dbReference>
<feature type="compositionally biased region" description="Polar residues" evidence="1">
    <location>
        <begin position="385"/>
        <end position="402"/>
    </location>
</feature>
<dbReference type="AlphaFoldDB" id="A0A7R8ZMB2"/>